<gene>
    <name evidence="6" type="ORF">IAB06_05235</name>
</gene>
<dbReference type="Pfam" id="PF00392">
    <property type="entry name" value="GntR"/>
    <property type="match status" value="1"/>
</dbReference>
<dbReference type="InterPro" id="IPR036388">
    <property type="entry name" value="WH-like_DNA-bd_sf"/>
</dbReference>
<dbReference type="Gene3D" id="3.30.70.1450">
    <property type="entry name" value="Regulator of K+ conductance, C-terminal domain"/>
    <property type="match status" value="1"/>
</dbReference>
<dbReference type="GO" id="GO:0003700">
    <property type="term" value="F:DNA-binding transcription factor activity"/>
    <property type="evidence" value="ECO:0007669"/>
    <property type="project" value="InterPro"/>
</dbReference>
<evidence type="ECO:0000313" key="6">
    <source>
        <dbReference type="EMBL" id="HIU64417.1"/>
    </source>
</evidence>
<accession>A0A9D1SLV8</accession>
<evidence type="ECO:0000256" key="1">
    <source>
        <dbReference type="ARBA" id="ARBA00023015"/>
    </source>
</evidence>
<protein>
    <submittedName>
        <fullName evidence="6">GntR family transcriptional regulator</fullName>
    </submittedName>
</protein>
<dbReference type="GO" id="GO:0006813">
    <property type="term" value="P:potassium ion transport"/>
    <property type="evidence" value="ECO:0007669"/>
    <property type="project" value="InterPro"/>
</dbReference>
<dbReference type="InterPro" id="IPR036390">
    <property type="entry name" value="WH_DNA-bd_sf"/>
</dbReference>
<dbReference type="Gene3D" id="1.10.10.10">
    <property type="entry name" value="Winged helix-like DNA-binding domain superfamily/Winged helix DNA-binding domain"/>
    <property type="match status" value="1"/>
</dbReference>
<evidence type="ECO:0000256" key="3">
    <source>
        <dbReference type="ARBA" id="ARBA00023163"/>
    </source>
</evidence>
<reference evidence="6" key="2">
    <citation type="journal article" date="2021" name="PeerJ">
        <title>Extensive microbial diversity within the chicken gut microbiome revealed by metagenomics and culture.</title>
        <authorList>
            <person name="Gilroy R."/>
            <person name="Ravi A."/>
            <person name="Getino M."/>
            <person name="Pursley I."/>
            <person name="Horton D.L."/>
            <person name="Alikhan N.F."/>
            <person name="Baker D."/>
            <person name="Gharbi K."/>
            <person name="Hall N."/>
            <person name="Watson M."/>
            <person name="Adriaenssens E.M."/>
            <person name="Foster-Nyarko E."/>
            <person name="Jarju S."/>
            <person name="Secka A."/>
            <person name="Antonio M."/>
            <person name="Oren A."/>
            <person name="Chaudhuri R.R."/>
            <person name="La Ragione R."/>
            <person name="Hildebrand F."/>
            <person name="Pallen M.J."/>
        </authorList>
    </citation>
    <scope>NUCLEOTIDE SEQUENCE</scope>
    <source>
        <strain evidence="6">CHK160-1198</strain>
    </source>
</reference>
<reference evidence="6" key="1">
    <citation type="submission" date="2020-10" db="EMBL/GenBank/DDBJ databases">
        <authorList>
            <person name="Gilroy R."/>
        </authorList>
    </citation>
    <scope>NUCLEOTIDE SEQUENCE</scope>
    <source>
        <strain evidence="6">CHK160-1198</strain>
    </source>
</reference>
<dbReference type="AlphaFoldDB" id="A0A9D1SLV8"/>
<keyword evidence="3" id="KW-0804">Transcription</keyword>
<dbReference type="SMART" id="SM00345">
    <property type="entry name" value="HTH_GNTR"/>
    <property type="match status" value="1"/>
</dbReference>
<dbReference type="PROSITE" id="PS51202">
    <property type="entry name" value="RCK_C"/>
    <property type="match status" value="1"/>
</dbReference>
<dbReference type="SUPFAM" id="SSF46785">
    <property type="entry name" value="Winged helix' DNA-binding domain"/>
    <property type="match status" value="1"/>
</dbReference>
<evidence type="ECO:0000256" key="2">
    <source>
        <dbReference type="ARBA" id="ARBA00023125"/>
    </source>
</evidence>
<proteinExistence type="predicted"/>
<name>A0A9D1SLV8_9FIRM</name>
<dbReference type="SUPFAM" id="SSF116726">
    <property type="entry name" value="TrkA C-terminal domain-like"/>
    <property type="match status" value="1"/>
</dbReference>
<comment type="caution">
    <text evidence="6">The sequence shown here is derived from an EMBL/GenBank/DDBJ whole genome shotgun (WGS) entry which is preliminary data.</text>
</comment>
<dbReference type="GO" id="GO:0003677">
    <property type="term" value="F:DNA binding"/>
    <property type="evidence" value="ECO:0007669"/>
    <property type="project" value="UniProtKB-KW"/>
</dbReference>
<dbReference type="InterPro" id="IPR000524">
    <property type="entry name" value="Tscrpt_reg_HTH_GntR"/>
</dbReference>
<dbReference type="InterPro" id="IPR006037">
    <property type="entry name" value="RCK_C"/>
</dbReference>
<organism evidence="6 7">
    <name type="scientific">Candidatus Avacidaminococcus intestinavium</name>
    <dbReference type="NCBI Taxonomy" id="2840684"/>
    <lineage>
        <taxon>Bacteria</taxon>
        <taxon>Bacillati</taxon>
        <taxon>Bacillota</taxon>
        <taxon>Negativicutes</taxon>
        <taxon>Acidaminococcales</taxon>
        <taxon>Acidaminococcaceae</taxon>
        <taxon>Acidaminococcaceae incertae sedis</taxon>
        <taxon>Candidatus Avacidaminococcus</taxon>
    </lineage>
</organism>
<dbReference type="Proteomes" id="UP000824099">
    <property type="component" value="Unassembled WGS sequence"/>
</dbReference>
<evidence type="ECO:0000259" key="5">
    <source>
        <dbReference type="PROSITE" id="PS51202"/>
    </source>
</evidence>
<dbReference type="EMBL" id="DVNI01000085">
    <property type="protein sequence ID" value="HIU64417.1"/>
    <property type="molecule type" value="Genomic_DNA"/>
</dbReference>
<feature type="domain" description="RCK C-terminal" evidence="5">
    <location>
        <begin position="123"/>
        <end position="208"/>
    </location>
</feature>
<dbReference type="GO" id="GO:0008324">
    <property type="term" value="F:monoatomic cation transmembrane transporter activity"/>
    <property type="evidence" value="ECO:0007669"/>
    <property type="project" value="InterPro"/>
</dbReference>
<sequence length="210" mass="23687">MANRHKIAEPVYQKIAIDIAEKIVEGKYRVGEKISGRSVLAGQYSVSPETIRRAVFILKDLSIVGIESGSGITIISAQNAADFVSRFKELTKLTDIKTEIDNLIDLQKQQQLEFSTKVNELFAYIEHFRFSSPILPYEIKITKKCRFLGQMISEINFWQSTGVTVVAIKRNGDLIVSPGPYASFEENDIFILVGQKSSAQIVNDYLYKDE</sequence>
<evidence type="ECO:0000313" key="7">
    <source>
        <dbReference type="Proteomes" id="UP000824099"/>
    </source>
</evidence>
<evidence type="ECO:0000259" key="4">
    <source>
        <dbReference type="PROSITE" id="PS50949"/>
    </source>
</evidence>
<keyword evidence="1" id="KW-0805">Transcription regulation</keyword>
<dbReference type="Pfam" id="PF02080">
    <property type="entry name" value="TrkA_C"/>
    <property type="match status" value="1"/>
</dbReference>
<feature type="domain" description="HTH gntR-type" evidence="4">
    <location>
        <begin position="9"/>
        <end position="77"/>
    </location>
</feature>
<keyword evidence="2" id="KW-0238">DNA-binding</keyword>
<dbReference type="InterPro" id="IPR036721">
    <property type="entry name" value="RCK_C_sf"/>
</dbReference>
<dbReference type="PROSITE" id="PS50949">
    <property type="entry name" value="HTH_GNTR"/>
    <property type="match status" value="1"/>
</dbReference>